<evidence type="ECO:0000256" key="11">
    <source>
        <dbReference type="ARBA" id="ARBA00032010"/>
    </source>
</evidence>
<evidence type="ECO:0000256" key="10">
    <source>
        <dbReference type="ARBA" id="ARBA00025661"/>
    </source>
</evidence>
<evidence type="ECO:0000256" key="12">
    <source>
        <dbReference type="SAM" id="MobiDB-lite"/>
    </source>
</evidence>
<dbReference type="Pfam" id="PF09497">
    <property type="entry name" value="Med12"/>
    <property type="match status" value="1"/>
</dbReference>
<evidence type="ECO:0000256" key="1">
    <source>
        <dbReference type="ARBA" id="ARBA00004123"/>
    </source>
</evidence>
<evidence type="ECO:0000313" key="15">
    <source>
        <dbReference type="Proteomes" id="UP000193144"/>
    </source>
</evidence>
<evidence type="ECO:0000256" key="3">
    <source>
        <dbReference type="ARBA" id="ARBA00011629"/>
    </source>
</evidence>
<keyword evidence="6" id="KW-0805">Transcription regulation</keyword>
<comment type="subunit">
    <text evidence="3">Component of the SRB8-11 complex, which itself associates with the Mediator complex.</text>
</comment>
<dbReference type="GO" id="GO:0003712">
    <property type="term" value="F:transcription coregulator activity"/>
    <property type="evidence" value="ECO:0007669"/>
    <property type="project" value="InterPro"/>
</dbReference>
<comment type="caution">
    <text evidence="14">The sequence shown here is derived from an EMBL/GenBank/DDBJ whole genome shotgun (WGS) entry which is preliminary data.</text>
</comment>
<keyword evidence="15" id="KW-1185">Reference proteome</keyword>
<feature type="compositionally biased region" description="Low complexity" evidence="12">
    <location>
        <begin position="1456"/>
        <end position="1485"/>
    </location>
</feature>
<evidence type="ECO:0000256" key="8">
    <source>
        <dbReference type="ARBA" id="ARBA00023163"/>
    </source>
</evidence>
<evidence type="ECO:0000256" key="2">
    <source>
        <dbReference type="ARBA" id="ARBA00010289"/>
    </source>
</evidence>
<evidence type="ECO:0000256" key="4">
    <source>
        <dbReference type="ARBA" id="ARBA00019622"/>
    </source>
</evidence>
<dbReference type="SMART" id="SM01281">
    <property type="entry name" value="Med12"/>
    <property type="match status" value="1"/>
</dbReference>
<evidence type="ECO:0000256" key="5">
    <source>
        <dbReference type="ARBA" id="ARBA00022491"/>
    </source>
</evidence>
<dbReference type="Pfam" id="PF25326">
    <property type="entry name" value="ARM_SRB8"/>
    <property type="match status" value="1"/>
</dbReference>
<comment type="subcellular location">
    <subcellularLocation>
        <location evidence="1">Nucleus</location>
    </subcellularLocation>
</comment>
<evidence type="ECO:0000256" key="6">
    <source>
        <dbReference type="ARBA" id="ARBA00023015"/>
    </source>
</evidence>
<feature type="domain" description="Mediator complex subunit Med12" evidence="13">
    <location>
        <begin position="254"/>
        <end position="317"/>
    </location>
</feature>
<sequence length="1612" mass="178780">MTSRPGPGIPEALQYRGSGGPARAQVRRRPSKPSLNPHNVPHQDCIDPTLEDQRRSAEETLTRSRGLALAKGKQAALEGIQTAPGDQIRPPPRGKPQLFFSNITTNGPDQLLQSPHGQPATVGTNWPVPPRPGASMPGHGSQLRRIMPGGTGVKGEPAVKFPSPDAPAAAILFPGGKTADLFPWTGNNPEDTLSETLVKGGISNKPQIMNETNTARPSLWSNLKNKSGLGTLSTLFVAVLEKRQSSGRLATANTFKPPPRLTLRDSTREAWLHDLANPTVSLRRLSRTIPHGITGKVLLEQCLNKNIPRDRAMWLAKCVGINEMRSHKRKGQAGTITWVRGWTSAVEQFLDSIVATIGQPEWKPRITYALQFATELYQQHLLEVDHFLDWLLKNLEACPTERLFLWLLLISVYWSGLTCCRRRGKRLGETLLAHAERLYQIDQDPVSPVVELLENIIIKLISNCPACFLLPKSWDRHVLVLRRLAEKRHHPQIIHAIETLDRRNKRLLRSSGSVPTGAHDSARHVVCLLDSVDYVAGVNIETLALQCMEHIPEPRHLISLALKWASSLHREGSHRIYLVTRLIRKWNQIGTDVDEAILVHLQSVASTGQTDPRYLFRIIAELVRSKTFSVGRYLQWLIATGAINKSRELSTAEAWPLRLITEIPLTGLSEQIQNLRATLLHGTAYSTELEDQQIDDAQSFIQRRIPDLFDESEYVDLSVEVNFASISSTVRLELGIWIRLLVQANVQLVDRVPTKDSSIEEPGQVCTISPQSFHAVRSYLEDFDDLSILADVLGLATFSLDPNVLTAVADTLHYHHKAFAAIGAFKPLFQRLAMRYAAVRTVRFPERELLVALTDVARTARADEQLMLMLAYDLNRCEQKNSLAACSPASDNMDTTMDTDDEIERILSSGTSMDQQVMMRVFTKVVMRLEEQLGSGSIQSDSLGSWFYRLRSFDEKAFEKLLFEWLSSLLNAHRGKLMLAALPPLVVSGCLTLHQFLEVSRRCISERRASNEDGLLRMSAEVLNALLPSEQLGRFCQPQDAYRFRLEQQRLCQDPEGRILLVIHDTFEASARQLPPALATQVNNLLSSNRLRSVVRHLAVSNTQLVSKALDIGAHPTSEIMNARIKSLLDGLLDPTDQLGLARKTLEQQVDLVVNTANDLGLPFCQLEIRQIFAMSEGSAETISAAFLEAIKAAVEKNVSPWSDLVAGLDADLTSKIREHAEREILKASAFLSSPSTLELENLNGANESLLEKFLTVMDLTASGTPGDGQYPFFAAVAERLKGLAEILGRPSDFTNALAGKSLPAIAQLSPWLHALLRLVAVQDSTAANKANSQHQAALLLSLRSLFSHPAFRSYPAMAEYIFDIAVVLSDAASDEVRAHLYRLETMKPSEDSRCAYIFGTAPPLDGWLALSKPVAPALNQQPTSSQPVQSQQQGLAQSSHYQNQQNQPPNPTPMQRSLSQHHQQQQMQAQAQAQARMYPQYPQHPQQPPNKLPPQFQRMASNPGQSPQQSQLQQMQQMQQMQGLAQQRASQPSPVQMQRQASMSSASGSQNSNSTPGSQGRPGAPPARQEKPEMRTLPFALRRWEILPESGGMASANETAISLTLFGARKV</sequence>
<feature type="compositionally biased region" description="Low complexity" evidence="12">
    <location>
        <begin position="1421"/>
        <end position="1448"/>
    </location>
</feature>
<dbReference type="PANTHER" id="PTHR46567:SF1">
    <property type="entry name" value="MEDIATOR OF RNA POLYMERASE II TRANSCRIPTION SUBUNIT 12"/>
    <property type="match status" value="1"/>
</dbReference>
<evidence type="ECO:0000256" key="7">
    <source>
        <dbReference type="ARBA" id="ARBA00023159"/>
    </source>
</evidence>
<protein>
    <recommendedName>
        <fullName evidence="4">Mediator of RNA polymerase II transcription subunit 12</fullName>
    </recommendedName>
    <alternativeName>
        <fullName evidence="11">Mediator complex subunit 12</fullName>
    </alternativeName>
</protein>
<keyword evidence="8" id="KW-0804">Transcription</keyword>
<dbReference type="Proteomes" id="UP000193144">
    <property type="component" value="Unassembled WGS sequence"/>
</dbReference>
<dbReference type="EMBL" id="MCFA01000060">
    <property type="protein sequence ID" value="ORY11541.1"/>
    <property type="molecule type" value="Genomic_DNA"/>
</dbReference>
<comment type="function">
    <text evidence="10">Component of the SRB8-11 complex. The SRB8-11 complex is a regulatory module of the Mediator complex which is itself involved in regulation of basal and activated RNA polymerase II-dependent transcription. The SRB8-11 complex may be involved in the transcriptional repression of a subset of genes regulated by Mediator. It may inhibit the association of the Mediator complex with RNA polymerase II to form the holoenzyme complex.</text>
</comment>
<evidence type="ECO:0000256" key="9">
    <source>
        <dbReference type="ARBA" id="ARBA00023242"/>
    </source>
</evidence>
<dbReference type="PANTHER" id="PTHR46567">
    <property type="entry name" value="MEDIATOR OF RNA POLYMERASE II TRANSCRIPTION SUBUNIT 12"/>
    <property type="match status" value="1"/>
</dbReference>
<organism evidence="14 15">
    <name type="scientific">Clohesyomyces aquaticus</name>
    <dbReference type="NCBI Taxonomy" id="1231657"/>
    <lineage>
        <taxon>Eukaryota</taxon>
        <taxon>Fungi</taxon>
        <taxon>Dikarya</taxon>
        <taxon>Ascomycota</taxon>
        <taxon>Pezizomycotina</taxon>
        <taxon>Dothideomycetes</taxon>
        <taxon>Pleosporomycetidae</taxon>
        <taxon>Pleosporales</taxon>
        <taxon>Lindgomycetaceae</taxon>
        <taxon>Clohesyomyces</taxon>
    </lineage>
</organism>
<comment type="similarity">
    <text evidence="2">Belongs to the Mediator complex subunit 12 family.</text>
</comment>
<proteinExistence type="inferred from homology"/>
<feature type="compositionally biased region" description="Basic and acidic residues" evidence="12">
    <location>
        <begin position="51"/>
        <end position="62"/>
    </location>
</feature>
<feature type="compositionally biased region" description="Low complexity" evidence="12">
    <location>
        <begin position="1504"/>
        <end position="1555"/>
    </location>
</feature>
<dbReference type="GO" id="GO:0016592">
    <property type="term" value="C:mediator complex"/>
    <property type="evidence" value="ECO:0007669"/>
    <property type="project" value="InterPro"/>
</dbReference>
<evidence type="ECO:0000313" key="14">
    <source>
        <dbReference type="EMBL" id="ORY11541.1"/>
    </source>
</evidence>
<dbReference type="InterPro" id="IPR057344">
    <property type="entry name" value="ARM_SRB8"/>
</dbReference>
<name>A0A1Y1ZMR7_9PLEO</name>
<dbReference type="GO" id="GO:0006357">
    <property type="term" value="P:regulation of transcription by RNA polymerase II"/>
    <property type="evidence" value="ECO:0007669"/>
    <property type="project" value="InterPro"/>
</dbReference>
<evidence type="ECO:0000259" key="13">
    <source>
        <dbReference type="SMART" id="SM01281"/>
    </source>
</evidence>
<keyword evidence="5" id="KW-0678">Repressor</keyword>
<dbReference type="OrthoDB" id="20828at2759"/>
<keyword evidence="9" id="KW-0539">Nucleus</keyword>
<reference evidence="14 15" key="1">
    <citation type="submission" date="2016-07" db="EMBL/GenBank/DDBJ databases">
        <title>Pervasive Adenine N6-methylation of Active Genes in Fungi.</title>
        <authorList>
            <consortium name="DOE Joint Genome Institute"/>
            <person name="Mondo S.J."/>
            <person name="Dannebaum R.O."/>
            <person name="Kuo R.C."/>
            <person name="Labutti K."/>
            <person name="Haridas S."/>
            <person name="Kuo A."/>
            <person name="Salamov A."/>
            <person name="Ahrendt S.R."/>
            <person name="Lipzen A."/>
            <person name="Sullivan W."/>
            <person name="Andreopoulos W.B."/>
            <person name="Clum A."/>
            <person name="Lindquist E."/>
            <person name="Daum C."/>
            <person name="Ramamoorthy G.K."/>
            <person name="Gryganskyi A."/>
            <person name="Culley D."/>
            <person name="Magnuson J.K."/>
            <person name="James T.Y."/>
            <person name="O'Malley M.A."/>
            <person name="Stajich J.E."/>
            <person name="Spatafora J.W."/>
            <person name="Visel A."/>
            <person name="Grigoriev I.V."/>
        </authorList>
    </citation>
    <scope>NUCLEOTIDE SEQUENCE [LARGE SCALE GENOMIC DNA]</scope>
    <source>
        <strain evidence="14 15">CBS 115471</strain>
    </source>
</reference>
<dbReference type="STRING" id="1231657.A0A1Y1ZMR7"/>
<gene>
    <name evidence="14" type="ORF">BCR34DRAFT_484023</name>
</gene>
<keyword evidence="7" id="KW-0010">Activator</keyword>
<dbReference type="InterPro" id="IPR019035">
    <property type="entry name" value="Mediator_Med12"/>
</dbReference>
<feature type="region of interest" description="Disordered" evidence="12">
    <location>
        <begin position="1419"/>
        <end position="1574"/>
    </location>
</feature>
<accession>A0A1Y1ZMR7</accession>
<feature type="region of interest" description="Disordered" evidence="12">
    <location>
        <begin position="1"/>
        <end position="65"/>
    </location>
</feature>